<protein>
    <submittedName>
        <fullName evidence="1">Uncharacterized protein</fullName>
    </submittedName>
</protein>
<evidence type="ECO:0000313" key="2">
    <source>
        <dbReference type="Proteomes" id="UP001046870"/>
    </source>
</evidence>
<evidence type="ECO:0000313" key="1">
    <source>
        <dbReference type="EMBL" id="KAG7462175.1"/>
    </source>
</evidence>
<reference evidence="1" key="1">
    <citation type="submission" date="2021-01" db="EMBL/GenBank/DDBJ databases">
        <authorList>
            <person name="Zahm M."/>
            <person name="Roques C."/>
            <person name="Cabau C."/>
            <person name="Klopp C."/>
            <person name="Donnadieu C."/>
            <person name="Jouanno E."/>
            <person name="Lampietro C."/>
            <person name="Louis A."/>
            <person name="Herpin A."/>
            <person name="Echchiki A."/>
            <person name="Berthelot C."/>
            <person name="Parey E."/>
            <person name="Roest-Crollius H."/>
            <person name="Braasch I."/>
            <person name="Postlethwait J."/>
            <person name="Bobe J."/>
            <person name="Montfort J."/>
            <person name="Bouchez O."/>
            <person name="Begum T."/>
            <person name="Mejri S."/>
            <person name="Adams A."/>
            <person name="Chen W.-J."/>
            <person name="Guiguen Y."/>
        </authorList>
    </citation>
    <scope>NUCLEOTIDE SEQUENCE</scope>
    <source>
        <strain evidence="1">YG-15Mar2019-1</strain>
        <tissue evidence="1">Brain</tissue>
    </source>
</reference>
<sequence>MYPFLISAARSRTLAGFLRGFPGRGFLNAGISLTATARLYVAPTGSRSTCATFPTRHSPSRTSVSRLPAFGRERRCFSKVVRSQCEDRREMQKHESSRLPY</sequence>
<keyword evidence="2" id="KW-1185">Reference proteome</keyword>
<dbReference type="Proteomes" id="UP001046870">
    <property type="component" value="Chromosome 17"/>
</dbReference>
<accession>A0A9D3PK56</accession>
<dbReference type="EMBL" id="JAFDVH010000017">
    <property type="protein sequence ID" value="KAG7462175.1"/>
    <property type="molecule type" value="Genomic_DNA"/>
</dbReference>
<name>A0A9D3PK56_MEGAT</name>
<gene>
    <name evidence="1" type="ORF">MATL_G00199690</name>
</gene>
<dbReference type="AlphaFoldDB" id="A0A9D3PK56"/>
<comment type="caution">
    <text evidence="1">The sequence shown here is derived from an EMBL/GenBank/DDBJ whole genome shotgun (WGS) entry which is preliminary data.</text>
</comment>
<organism evidence="1 2">
    <name type="scientific">Megalops atlanticus</name>
    <name type="common">Tarpon</name>
    <name type="synonym">Clupea gigantea</name>
    <dbReference type="NCBI Taxonomy" id="7932"/>
    <lineage>
        <taxon>Eukaryota</taxon>
        <taxon>Metazoa</taxon>
        <taxon>Chordata</taxon>
        <taxon>Craniata</taxon>
        <taxon>Vertebrata</taxon>
        <taxon>Euteleostomi</taxon>
        <taxon>Actinopterygii</taxon>
        <taxon>Neopterygii</taxon>
        <taxon>Teleostei</taxon>
        <taxon>Elopiformes</taxon>
        <taxon>Megalopidae</taxon>
        <taxon>Megalops</taxon>
    </lineage>
</organism>
<proteinExistence type="predicted"/>